<organism evidence="3 4">
    <name type="scientific">Emticicia oligotrophica (strain DSM 17448 / CIP 109782 / MTCC 6937 / GPTSA100-15)</name>
    <dbReference type="NCBI Taxonomy" id="929562"/>
    <lineage>
        <taxon>Bacteria</taxon>
        <taxon>Pseudomonadati</taxon>
        <taxon>Bacteroidota</taxon>
        <taxon>Cytophagia</taxon>
        <taxon>Cytophagales</taxon>
        <taxon>Leadbetterellaceae</taxon>
        <taxon>Emticicia</taxon>
    </lineage>
</organism>
<dbReference type="PIRSF" id="PIRSF026760">
    <property type="entry name" value="UCP026760"/>
    <property type="match status" value="1"/>
</dbReference>
<dbReference type="PANTHER" id="PTHR40690:SF1">
    <property type="entry name" value="DUF1611 DOMAIN-CONTAINING PROTEIN"/>
    <property type="match status" value="1"/>
</dbReference>
<dbReference type="InterPro" id="IPR027417">
    <property type="entry name" value="P-loop_NTPase"/>
</dbReference>
<name>A0ABM5N7L5_EMTOG</name>
<feature type="domain" description="D-glutamate N-acetyltransferase-like C-terminal" evidence="1">
    <location>
        <begin position="143"/>
        <end position="341"/>
    </location>
</feature>
<dbReference type="PANTHER" id="PTHR40690">
    <property type="entry name" value="GLL3100 PROTEIN"/>
    <property type="match status" value="1"/>
</dbReference>
<gene>
    <name evidence="3" type="ordered locus">Emtol_4269</name>
</gene>
<keyword evidence="4" id="KW-1185">Reference proteome</keyword>
<evidence type="ECO:0000259" key="1">
    <source>
        <dbReference type="Pfam" id="PF07755"/>
    </source>
</evidence>
<dbReference type="Gene3D" id="3.40.50.720">
    <property type="entry name" value="NAD(P)-binding Rossmann-like Domain"/>
    <property type="match status" value="1"/>
</dbReference>
<dbReference type="RefSeq" id="WP_015031080.1">
    <property type="nucleotide sequence ID" value="NC_018748.1"/>
</dbReference>
<sequence>MNKAVILTNGILQKADAKTAHGLIRGTERYNIIGVIDSHETAGEDAGELLDGNHRNIPVFANFNDAKNALNEINFLIIGIATVGGVLPTEMLEIIKEAIENGISIVNGLHEYLSEKPEIMDLADANQIKLIDIRKPKTRKDLHFWTGDIYQVQAKIIAVIGMDCAMGKRTTARMLRQACEKKGLNAQMIYTGQTGWLQGGKYGFIFDSTLNDFVSGELEHAILSCWRDTKPDFIFLEGQSSLRNPSGPCGLELLISGNAKHVVLLHAPKRKYFDDEPHWGEIPSVESEIEIIEKLGSKVIAVALNTEKCTNEEAFEYQTYYEKKLKIPVLLPIQEGVEKLLPILTTL</sequence>
<dbReference type="EMBL" id="CP002961">
    <property type="protein sequence ID" value="AFK05392.1"/>
    <property type="molecule type" value="Genomic_DNA"/>
</dbReference>
<dbReference type="Gene3D" id="3.40.50.300">
    <property type="entry name" value="P-loop containing nucleotide triphosphate hydrolases"/>
    <property type="match status" value="1"/>
</dbReference>
<dbReference type="InterPro" id="IPR035402">
    <property type="entry name" value="DgcN-like_N"/>
</dbReference>
<dbReference type="InterPro" id="IPR011669">
    <property type="entry name" value="DgcN-like"/>
</dbReference>
<dbReference type="SUPFAM" id="SSF52540">
    <property type="entry name" value="P-loop containing nucleoside triphosphate hydrolases"/>
    <property type="match status" value="1"/>
</dbReference>
<dbReference type="Pfam" id="PF17396">
    <property type="entry name" value="DUF1611_N"/>
    <property type="match status" value="1"/>
</dbReference>
<evidence type="ECO:0008006" key="5">
    <source>
        <dbReference type="Google" id="ProtNLM"/>
    </source>
</evidence>
<proteinExistence type="predicted"/>
<evidence type="ECO:0000313" key="4">
    <source>
        <dbReference type="Proteomes" id="UP000002875"/>
    </source>
</evidence>
<dbReference type="Pfam" id="PF07755">
    <property type="entry name" value="DUF1611"/>
    <property type="match status" value="1"/>
</dbReference>
<reference evidence="3 4" key="1">
    <citation type="submission" date="2011-07" db="EMBL/GenBank/DDBJ databases">
        <title>The complete genome of chromosome of Emticicia oligotrophica DSM 17448.</title>
        <authorList>
            <consortium name="US DOE Joint Genome Institute (JGI-PGF)"/>
            <person name="Lucas S."/>
            <person name="Han J."/>
            <person name="Lapidus A."/>
            <person name="Bruce D."/>
            <person name="Goodwin L."/>
            <person name="Pitluck S."/>
            <person name="Peters L."/>
            <person name="Kyrpides N."/>
            <person name="Mavromatis K."/>
            <person name="Ivanova N."/>
            <person name="Ovchinnikova G."/>
            <person name="Teshima H."/>
            <person name="Detter J.C."/>
            <person name="Tapia R."/>
            <person name="Han C."/>
            <person name="Land M."/>
            <person name="Hauser L."/>
            <person name="Markowitz V."/>
            <person name="Cheng J.-F."/>
            <person name="Hugenholtz P."/>
            <person name="Woyke T."/>
            <person name="Wu D."/>
            <person name="Tindall B."/>
            <person name="Pomrenke H."/>
            <person name="Brambilla E."/>
            <person name="Klenk H.-P."/>
            <person name="Eisen J.A."/>
        </authorList>
    </citation>
    <scope>NUCLEOTIDE SEQUENCE [LARGE SCALE GENOMIC DNA]</scope>
    <source>
        <strain evidence="3 4">DSM 17448</strain>
    </source>
</reference>
<dbReference type="Proteomes" id="UP000002875">
    <property type="component" value="Chromosome"/>
</dbReference>
<accession>A0ABM5N7L5</accession>
<evidence type="ECO:0000259" key="2">
    <source>
        <dbReference type="Pfam" id="PF17396"/>
    </source>
</evidence>
<dbReference type="InterPro" id="IPR035086">
    <property type="entry name" value="DgcN-like_C"/>
</dbReference>
<evidence type="ECO:0000313" key="3">
    <source>
        <dbReference type="EMBL" id="AFK05392.1"/>
    </source>
</evidence>
<feature type="domain" description="D-glutamate N-acetyltransferase-like N-terminal" evidence="2">
    <location>
        <begin position="40"/>
        <end position="136"/>
    </location>
</feature>
<protein>
    <recommendedName>
        <fullName evidence="5">DUF1611 domain-containing protein</fullName>
    </recommendedName>
</protein>